<evidence type="ECO:0000256" key="1">
    <source>
        <dbReference type="SAM" id="MobiDB-lite"/>
    </source>
</evidence>
<proteinExistence type="predicted"/>
<feature type="compositionally biased region" description="Acidic residues" evidence="1">
    <location>
        <begin position="166"/>
        <end position="179"/>
    </location>
</feature>
<dbReference type="InterPro" id="IPR006886">
    <property type="entry name" value="RNA_pol_III_Rpc5"/>
</dbReference>
<dbReference type="GO" id="GO:0005666">
    <property type="term" value="C:RNA polymerase III complex"/>
    <property type="evidence" value="ECO:0007669"/>
    <property type="project" value="TreeGrafter"/>
</dbReference>
<dbReference type="InterPro" id="IPR032675">
    <property type="entry name" value="LRR_dom_sf"/>
</dbReference>
<dbReference type="EMBL" id="JAPEVG010000030">
    <property type="protein sequence ID" value="KAJ8494915.1"/>
    <property type="molecule type" value="Genomic_DNA"/>
</dbReference>
<name>A0AAD7U1H1_9APHY</name>
<comment type="caution">
    <text evidence="2">The sequence shown here is derived from an EMBL/GenBank/DDBJ whole genome shotgun (WGS) entry which is preliminary data.</text>
</comment>
<evidence type="ECO:0000313" key="3">
    <source>
        <dbReference type="Proteomes" id="UP001215151"/>
    </source>
</evidence>
<accession>A0AAD7U1H1</accession>
<gene>
    <name evidence="2" type="ORF">ONZ51_g1999</name>
</gene>
<dbReference type="Pfam" id="PF04801">
    <property type="entry name" value="RPC5"/>
    <property type="match status" value="1"/>
</dbReference>
<protein>
    <submittedName>
        <fullName evidence="2">Uncharacterized protein</fullName>
    </submittedName>
</protein>
<dbReference type="PANTHER" id="PTHR12069:SF0">
    <property type="entry name" value="DNA-DIRECTED RNA POLYMERASE III SUBUNIT RPC5"/>
    <property type="match status" value="1"/>
</dbReference>
<dbReference type="Gene3D" id="3.80.10.10">
    <property type="entry name" value="Ribonuclease Inhibitor"/>
    <property type="match status" value="1"/>
</dbReference>
<dbReference type="Proteomes" id="UP001215151">
    <property type="component" value="Unassembled WGS sequence"/>
</dbReference>
<keyword evidence="3" id="KW-1185">Reference proteome</keyword>
<organism evidence="2 3">
    <name type="scientific">Trametes cubensis</name>
    <dbReference type="NCBI Taxonomy" id="1111947"/>
    <lineage>
        <taxon>Eukaryota</taxon>
        <taxon>Fungi</taxon>
        <taxon>Dikarya</taxon>
        <taxon>Basidiomycota</taxon>
        <taxon>Agaricomycotina</taxon>
        <taxon>Agaricomycetes</taxon>
        <taxon>Polyporales</taxon>
        <taxon>Polyporaceae</taxon>
        <taxon>Trametes</taxon>
    </lineage>
</organism>
<sequence>MEGEDRLVSVIPVHFTNALEPNLHLHQFPLLTRPLEVPPSAAASGKRIKARLKPKVKRLEVHVPVDTRPEVWNAERSKALGAARVEDDKEKNQELPKVKQREGEEPRLSEVRMRSEQVPQAGVYVLGVLREGRLHLHPISETHQFRPTLTYMDMYTRKTRRTRGDDSDEDDGPPPDPDEPAPAPVQKKEKKPAGDAKEVQVAGGLTQVRRDMLTMIHAEEDERWEDFEYCGGETSEANEAFEYVFSTSFQELECKTDITSLLKDVPGFDTELESSQSVDGWEAADFIQMSTELGRINDSTPIGPRQVLDALNTLQSLDICAVENDERLHETIQCVSSILLSFLDRAVAVDDSWIEATSEDVALTFPILLNEATLSLLLQYRVLFRDIASRELDASTSTITVCWVDVILAKLGQAILYVSGAFNGIRVFEGEQPEAVRAQKEEDMLRAAVQLPECWHDIVDVIGSDHTSPAALRLTFSLVWGLHILNAQLAKQDNLLSGVSDTRLLAVISRHVKRMSDKLLSQAITEYSERERIGYAILVSLYAKCDFVDSEGQSPCRPQSHATLLEMIRIVLHSEAPNTSSLSISAPDLDLPQSILLKWGHTLPWAWATWHDHRLYQANVVESLTAAWLAHLETPVGDVPLAHSIEWYDEGMVEALEIAPSAALSMLVRVLQQSVNMARNGLEWLDAVLLDVTLKACWGTKHILQFLDIKDAALVPICGIAIELFAALREREIELNIKDLILEIVSLSPTSLQLAVNSAGGPQSRYALAWEQNLRRVHKFVTIAIAQGDDITDMLDLRDIRQILQFLALTAKIDFHYATFGDLPQRVLFAVFDWLESEDVDSPAWTMLGDATVFALAQLPHHASPRGSTSNAERAGLVWRLVEEVDPYDLPLAASLAAYISMTAGAYAFDTLTYGEAWNFIRDVLLLILDRDFGGQEEPLALLVAPAICRALLALVRHASPQARRYYMSSPWTLSMAARLQQLEAEEGSGDGEYSHILGDLITSYKDAILRELGDIADSFNETGADDSDQRTALVALYEYRRPARNAGIMTPPASSPHPALSNPDVVDSIFEQLSPLPPTLAALRRGDDLLETVRSPEVISLRATLKKAALACRAFAGPASDALWSVLHIGFAPLFYAFKGFKINVEEDTQVSHYGDLFGSPYTVHHVIEGEIHAGDRERWELCARRVRCFVYADHLGWQYEDPFLSILLMRARDITRPIFPNLLAFSARESQGIAQRRVLLRALAHSPRLSAVLFRQHLPGPFLGTLVDDIAMLLEGQEAAGSCLRHLSIKSSYQAIHVALPLKWFRRLRMVVVSPASVPLYRYLLPQLGALKELETLVVAIDDDPSSVVRLAEKRMAGLDKYPAGGEANSDAYKLRGGFRALRRLSVDGMHSDIEELLGKINSTVLQDIAIFSVQDTNMDIVALIRPLGSERISTSLRKLYLSLTTEFPLVASGADTIHVAFADIFSFLRHLRALETLEVMSWNRVLSISDEDVRDMATSWPLLRRLTMTSDSKDNYRTHDMWTPYAPHISRPSLLAITSLAESCRNLISVSIDVADMSDSELETLETHAAAAGIEPQSRLMHLVVARNEHLMRLSLPDIDRLAGALRRLFPSLEGPGESSNDWRTRMRPLKHWWTEEQRQTAAYRFMEKFNE</sequence>
<feature type="region of interest" description="Disordered" evidence="1">
    <location>
        <begin position="82"/>
        <end position="115"/>
    </location>
</feature>
<dbReference type="PANTHER" id="PTHR12069">
    <property type="entry name" value="DNA-DIRECTED RNA POLYMERASES III 80 KDA POLYPEPTIDE RNA POLYMERASE III SUBUNIT 5"/>
    <property type="match status" value="1"/>
</dbReference>
<evidence type="ECO:0000313" key="2">
    <source>
        <dbReference type="EMBL" id="KAJ8494915.1"/>
    </source>
</evidence>
<feature type="region of interest" description="Disordered" evidence="1">
    <location>
        <begin position="160"/>
        <end position="199"/>
    </location>
</feature>
<dbReference type="GO" id="GO:0042797">
    <property type="term" value="P:tRNA transcription by RNA polymerase III"/>
    <property type="evidence" value="ECO:0007669"/>
    <property type="project" value="TreeGrafter"/>
</dbReference>
<reference evidence="2" key="1">
    <citation type="submission" date="2022-11" db="EMBL/GenBank/DDBJ databases">
        <title>Genome Sequence of Cubamyces cubensis.</title>
        <authorList>
            <person name="Buettner E."/>
        </authorList>
    </citation>
    <scope>NUCLEOTIDE SEQUENCE</scope>
    <source>
        <strain evidence="2">MPL-01</strain>
    </source>
</reference>